<evidence type="ECO:0000256" key="3">
    <source>
        <dbReference type="ARBA" id="ARBA00022692"/>
    </source>
</evidence>
<evidence type="ECO:0000259" key="7">
    <source>
        <dbReference type="Pfam" id="PF03772"/>
    </source>
</evidence>
<proteinExistence type="predicted"/>
<name>A0A1F7VC97_9BACT</name>
<evidence type="ECO:0000256" key="6">
    <source>
        <dbReference type="SAM" id="Phobius"/>
    </source>
</evidence>
<feature type="domain" description="ComEC/Rec2-related protein" evidence="7">
    <location>
        <begin position="243"/>
        <end position="505"/>
    </location>
</feature>
<feature type="transmembrane region" description="Helical" evidence="6">
    <location>
        <begin position="361"/>
        <end position="380"/>
    </location>
</feature>
<dbReference type="InterPro" id="IPR004477">
    <property type="entry name" value="ComEC_N"/>
</dbReference>
<keyword evidence="3 6" id="KW-0812">Transmembrane</keyword>
<dbReference type="NCBIfam" id="TIGR00360">
    <property type="entry name" value="ComEC_N-term"/>
    <property type="match status" value="1"/>
</dbReference>
<dbReference type="InterPro" id="IPR052159">
    <property type="entry name" value="Competence_DNA_uptake"/>
</dbReference>
<feature type="transmembrane region" description="Helical" evidence="6">
    <location>
        <begin position="78"/>
        <end position="96"/>
    </location>
</feature>
<feature type="domain" description="DUF4131" evidence="8">
    <location>
        <begin position="41"/>
        <end position="195"/>
    </location>
</feature>
<keyword evidence="4 6" id="KW-1133">Transmembrane helix</keyword>
<dbReference type="GO" id="GO:0005886">
    <property type="term" value="C:plasma membrane"/>
    <property type="evidence" value="ECO:0007669"/>
    <property type="project" value="UniProtKB-SubCell"/>
</dbReference>
<dbReference type="PANTHER" id="PTHR30619">
    <property type="entry name" value="DNA INTERNALIZATION/COMPETENCE PROTEIN COMEC/REC2"/>
    <property type="match status" value="1"/>
</dbReference>
<keyword evidence="5 6" id="KW-0472">Membrane</keyword>
<dbReference type="AlphaFoldDB" id="A0A1F7VC97"/>
<dbReference type="InterPro" id="IPR025405">
    <property type="entry name" value="DUF4131"/>
</dbReference>
<evidence type="ECO:0000313" key="10">
    <source>
        <dbReference type="Proteomes" id="UP000176593"/>
    </source>
</evidence>
<reference evidence="9 10" key="1">
    <citation type="journal article" date="2016" name="Nat. Commun.">
        <title>Thousands of microbial genomes shed light on interconnected biogeochemical processes in an aquifer system.</title>
        <authorList>
            <person name="Anantharaman K."/>
            <person name="Brown C.T."/>
            <person name="Hug L.A."/>
            <person name="Sharon I."/>
            <person name="Castelle C.J."/>
            <person name="Probst A.J."/>
            <person name="Thomas B.C."/>
            <person name="Singh A."/>
            <person name="Wilkins M.J."/>
            <person name="Karaoz U."/>
            <person name="Brodie E.L."/>
            <person name="Williams K.H."/>
            <person name="Hubbard S.S."/>
            <person name="Banfield J.F."/>
        </authorList>
    </citation>
    <scope>NUCLEOTIDE SEQUENCE [LARGE SCALE GENOMIC DNA]</scope>
</reference>
<dbReference type="Proteomes" id="UP000176593">
    <property type="component" value="Unassembled WGS sequence"/>
</dbReference>
<feature type="transmembrane region" description="Helical" evidence="6">
    <location>
        <begin position="392"/>
        <end position="415"/>
    </location>
</feature>
<feature type="transmembrane region" description="Helical" evidence="6">
    <location>
        <begin position="487"/>
        <end position="507"/>
    </location>
</feature>
<feature type="transmembrane region" description="Helical" evidence="6">
    <location>
        <begin position="300"/>
        <end position="329"/>
    </location>
</feature>
<evidence type="ECO:0000256" key="2">
    <source>
        <dbReference type="ARBA" id="ARBA00022475"/>
    </source>
</evidence>
<evidence type="ECO:0000256" key="4">
    <source>
        <dbReference type="ARBA" id="ARBA00022989"/>
    </source>
</evidence>
<evidence type="ECO:0000256" key="5">
    <source>
        <dbReference type="ARBA" id="ARBA00023136"/>
    </source>
</evidence>
<feature type="transmembrane region" description="Helical" evidence="6">
    <location>
        <begin position="267"/>
        <end position="288"/>
    </location>
</feature>
<comment type="caution">
    <text evidence="9">The sequence shown here is derived from an EMBL/GenBank/DDBJ whole genome shotgun (WGS) entry which is preliminary data.</text>
</comment>
<feature type="transmembrane region" description="Helical" evidence="6">
    <location>
        <begin position="16"/>
        <end position="34"/>
    </location>
</feature>
<dbReference type="Pfam" id="PF03772">
    <property type="entry name" value="Competence"/>
    <property type="match status" value="1"/>
</dbReference>
<comment type="subcellular location">
    <subcellularLocation>
        <location evidence="1">Cell membrane</location>
        <topology evidence="1">Multi-pass membrane protein</topology>
    </subcellularLocation>
</comment>
<evidence type="ECO:0000259" key="8">
    <source>
        <dbReference type="Pfam" id="PF13567"/>
    </source>
</evidence>
<evidence type="ECO:0000313" key="9">
    <source>
        <dbReference type="EMBL" id="OGL88129.1"/>
    </source>
</evidence>
<dbReference type="PANTHER" id="PTHR30619:SF7">
    <property type="entry name" value="BETA-LACTAMASE DOMAIN PROTEIN"/>
    <property type="match status" value="1"/>
</dbReference>
<dbReference type="EMBL" id="MGEQ01000001">
    <property type="protein sequence ID" value="OGL88129.1"/>
    <property type="molecule type" value="Genomic_DNA"/>
</dbReference>
<sequence>MLVSVFKKITTSPSRTFALLAAMFCFGILVGPLAIGISTSVFGVLLAICLLSFSFIAPSPFEGEGGGRGVTSASSRNTFRILCLALFFLVLGLFCYQQSEIPKNIPTVRDFTGSQIRIEGDVIAESSIKTKSQQVTIGRVKVADVPVFGNVLVTVLREQSIAYGDHLVFSCSMQIPRPFSGFAYDRFLQAKGTFALCRFPHDLERAPSNAFSLVASILTFKRDVVSTMKHVFPEPHASFLFGLVFGGNVGLERTIQDEFRETGMSHILAASGFNVSLFTFVFFGWIVQHLGRKRGAIATAILLAVYVIMAGATAAVVRAAIFGGVLLIGSMIGRRASIVNTLLLTASVMLFYNPRWLLDDVGFQLSFVAFAAIIFIAPRLEEKLEFVPEHIGIRNALAGSLSAIFLTLPIILWQFGSISLVAPFANVFVLPLVPFLMFYTIAILPIAWLSTSIGQLIALPALFGSKYILAIVSIFASPTFASVSVPFAQTAAVIVVIGLAIGSVVFFRRA</sequence>
<feature type="transmembrane region" description="Helical" evidence="6">
    <location>
        <begin position="456"/>
        <end position="475"/>
    </location>
</feature>
<protein>
    <recommendedName>
        <fullName evidence="11">ComEC/Rec2-related protein domain-containing protein</fullName>
    </recommendedName>
</protein>
<keyword evidence="2" id="KW-1003">Cell membrane</keyword>
<evidence type="ECO:0008006" key="11">
    <source>
        <dbReference type="Google" id="ProtNLM"/>
    </source>
</evidence>
<accession>A0A1F7VC97</accession>
<feature type="transmembrane region" description="Helical" evidence="6">
    <location>
        <begin position="41"/>
        <end position="58"/>
    </location>
</feature>
<evidence type="ECO:0000256" key="1">
    <source>
        <dbReference type="ARBA" id="ARBA00004651"/>
    </source>
</evidence>
<dbReference type="Pfam" id="PF13567">
    <property type="entry name" value="DUF4131"/>
    <property type="match status" value="1"/>
</dbReference>
<feature type="transmembrane region" description="Helical" evidence="6">
    <location>
        <begin position="427"/>
        <end position="449"/>
    </location>
</feature>
<gene>
    <name evidence="9" type="ORF">A3I41_00150</name>
</gene>
<organism evidence="9 10">
    <name type="scientific">Candidatus Uhrbacteria bacterium RIFCSPLOWO2_02_FULL_48_18</name>
    <dbReference type="NCBI Taxonomy" id="1802408"/>
    <lineage>
        <taxon>Bacteria</taxon>
        <taxon>Candidatus Uhriibacteriota</taxon>
    </lineage>
</organism>